<sequence length="264" mass="29477">MLVECKSSAEEGCTNDSENTDSETSDSERLDTQKENLDSTYVKGTTLVSTASDEDFSNATSDPDITLEVPGTSDTQSKRVRRKPDRFGREFLVPTEDAKREWLTITTKNGLKYEDFSQDDKNNWYGTMGPYLDMFSAYSLRSNELRLGHNNMPITKSNGVHKSLPVSKYGLSGAHHVLLEGTSFPPERRSSIVQSLGPMTAWLGMIRSEGIYRKKYASAVKRAMSHVDEIIEITNTTRQASEIANLTTLLAEIKHSSCLSRGSW</sequence>
<evidence type="ECO:0000313" key="3">
    <source>
        <dbReference type="Proteomes" id="UP000494256"/>
    </source>
</evidence>
<dbReference type="AlphaFoldDB" id="A0A8S1A4E1"/>
<dbReference type="OrthoDB" id="7432491at2759"/>
<feature type="compositionally biased region" description="Basic and acidic residues" evidence="1">
    <location>
        <begin position="26"/>
        <end position="37"/>
    </location>
</feature>
<evidence type="ECO:0000313" key="2">
    <source>
        <dbReference type="EMBL" id="CAB3241847.1"/>
    </source>
</evidence>
<feature type="compositionally biased region" description="Polar residues" evidence="1">
    <location>
        <begin position="53"/>
        <end position="63"/>
    </location>
</feature>
<evidence type="ECO:0000256" key="1">
    <source>
        <dbReference type="SAM" id="MobiDB-lite"/>
    </source>
</evidence>
<feature type="region of interest" description="Disordered" evidence="1">
    <location>
        <begin position="1"/>
        <end position="38"/>
    </location>
</feature>
<protein>
    <submittedName>
        <fullName evidence="2">Uncharacterized protein</fullName>
    </submittedName>
</protein>
<comment type="caution">
    <text evidence="2">The sequence shown here is derived from an EMBL/GenBank/DDBJ whole genome shotgun (WGS) entry which is preliminary data.</text>
</comment>
<organism evidence="2 3">
    <name type="scientific">Arctia plantaginis</name>
    <name type="common">Wood tiger moth</name>
    <name type="synonym">Phalaena plantaginis</name>
    <dbReference type="NCBI Taxonomy" id="874455"/>
    <lineage>
        <taxon>Eukaryota</taxon>
        <taxon>Metazoa</taxon>
        <taxon>Ecdysozoa</taxon>
        <taxon>Arthropoda</taxon>
        <taxon>Hexapoda</taxon>
        <taxon>Insecta</taxon>
        <taxon>Pterygota</taxon>
        <taxon>Neoptera</taxon>
        <taxon>Endopterygota</taxon>
        <taxon>Lepidoptera</taxon>
        <taxon>Glossata</taxon>
        <taxon>Ditrysia</taxon>
        <taxon>Noctuoidea</taxon>
        <taxon>Erebidae</taxon>
        <taxon>Arctiinae</taxon>
        <taxon>Arctia</taxon>
    </lineage>
</organism>
<reference evidence="2 3" key="1">
    <citation type="submission" date="2020-04" db="EMBL/GenBank/DDBJ databases">
        <authorList>
            <person name="Wallbank WR R."/>
            <person name="Pardo Diaz C."/>
            <person name="Kozak K."/>
            <person name="Martin S."/>
            <person name="Jiggins C."/>
            <person name="Moest M."/>
            <person name="Warren A I."/>
            <person name="Byers J.R.P. K."/>
            <person name="Montejo-Kovacevich G."/>
            <person name="Yen C E."/>
        </authorList>
    </citation>
    <scope>NUCLEOTIDE SEQUENCE [LARGE SCALE GENOMIC DNA]</scope>
</reference>
<gene>
    <name evidence="2" type="ORF">APLA_LOCUS9639</name>
</gene>
<feature type="region of interest" description="Disordered" evidence="1">
    <location>
        <begin position="53"/>
        <end position="83"/>
    </location>
</feature>
<accession>A0A8S1A4E1</accession>
<name>A0A8S1A4E1_ARCPL</name>
<proteinExistence type="predicted"/>
<dbReference type="EMBL" id="CADEBD010000311">
    <property type="protein sequence ID" value="CAB3241847.1"/>
    <property type="molecule type" value="Genomic_DNA"/>
</dbReference>
<dbReference type="Proteomes" id="UP000494256">
    <property type="component" value="Unassembled WGS sequence"/>
</dbReference>